<keyword evidence="1 3" id="KW-0853">WD repeat</keyword>
<dbReference type="InterPro" id="IPR001680">
    <property type="entry name" value="WD40_rpt"/>
</dbReference>
<evidence type="ECO:0000256" key="2">
    <source>
        <dbReference type="ARBA" id="ARBA00022737"/>
    </source>
</evidence>
<keyword evidence="4" id="KW-1133">Transmembrane helix</keyword>
<feature type="repeat" description="WD" evidence="3">
    <location>
        <begin position="1051"/>
        <end position="1092"/>
    </location>
</feature>
<organism evidence="6 7">
    <name type="scientific">Saccharothrix saharensis</name>
    <dbReference type="NCBI Taxonomy" id="571190"/>
    <lineage>
        <taxon>Bacteria</taxon>
        <taxon>Bacillati</taxon>
        <taxon>Actinomycetota</taxon>
        <taxon>Actinomycetes</taxon>
        <taxon>Pseudonocardiales</taxon>
        <taxon>Pseudonocardiaceae</taxon>
        <taxon>Saccharothrix</taxon>
    </lineage>
</organism>
<dbReference type="PROSITE" id="PS50082">
    <property type="entry name" value="WD_REPEATS_2"/>
    <property type="match status" value="7"/>
</dbReference>
<keyword evidence="2" id="KW-0677">Repeat</keyword>
<feature type="repeat" description="WD" evidence="3">
    <location>
        <begin position="922"/>
        <end position="953"/>
    </location>
</feature>
<dbReference type="InterPro" id="IPR015943">
    <property type="entry name" value="WD40/YVTN_repeat-like_dom_sf"/>
</dbReference>
<feature type="repeat" description="WD" evidence="3">
    <location>
        <begin position="833"/>
        <end position="874"/>
    </location>
</feature>
<keyword evidence="7" id="KW-1185">Reference proteome</keyword>
<accession>A0A543JG28</accession>
<evidence type="ECO:0000259" key="5">
    <source>
        <dbReference type="Pfam" id="PF20703"/>
    </source>
</evidence>
<gene>
    <name evidence="6" type="ORF">FHX81_4143</name>
</gene>
<feature type="repeat" description="WD" evidence="3">
    <location>
        <begin position="698"/>
        <end position="732"/>
    </location>
</feature>
<evidence type="ECO:0000256" key="1">
    <source>
        <dbReference type="ARBA" id="ARBA00022574"/>
    </source>
</evidence>
<dbReference type="InterPro" id="IPR050349">
    <property type="entry name" value="WD_LIS1/nudF_dynein_reg"/>
</dbReference>
<dbReference type="RefSeq" id="WP_170232107.1">
    <property type="nucleotide sequence ID" value="NZ_VFPP01000001.1"/>
</dbReference>
<dbReference type="Pfam" id="PF00400">
    <property type="entry name" value="WD40"/>
    <property type="match status" value="8"/>
</dbReference>
<feature type="repeat" description="WD" evidence="3">
    <location>
        <begin position="1187"/>
        <end position="1228"/>
    </location>
</feature>
<dbReference type="InterPro" id="IPR049052">
    <property type="entry name" value="nSTAND1"/>
</dbReference>
<keyword evidence="4" id="KW-0472">Membrane</keyword>
<dbReference type="Gene3D" id="2.130.10.10">
    <property type="entry name" value="YVTN repeat-like/Quinoprotein amine dehydrogenase"/>
    <property type="match status" value="4"/>
</dbReference>
<dbReference type="SMART" id="SM00320">
    <property type="entry name" value="WD40"/>
    <property type="match status" value="13"/>
</dbReference>
<dbReference type="InterPro" id="IPR011047">
    <property type="entry name" value="Quinoprotein_ADH-like_sf"/>
</dbReference>
<evidence type="ECO:0000313" key="6">
    <source>
        <dbReference type="EMBL" id="TQM81766.1"/>
    </source>
</evidence>
<evidence type="ECO:0000256" key="4">
    <source>
        <dbReference type="SAM" id="Phobius"/>
    </source>
</evidence>
<dbReference type="SUPFAM" id="SSF52540">
    <property type="entry name" value="P-loop containing nucleoside triphosphate hydrolases"/>
    <property type="match status" value="1"/>
</dbReference>
<dbReference type="Proteomes" id="UP000316628">
    <property type="component" value="Unassembled WGS sequence"/>
</dbReference>
<evidence type="ECO:0000313" key="7">
    <source>
        <dbReference type="Proteomes" id="UP000316628"/>
    </source>
</evidence>
<reference evidence="6 7" key="1">
    <citation type="submission" date="2019-06" db="EMBL/GenBank/DDBJ databases">
        <title>Sequencing the genomes of 1000 actinobacteria strains.</title>
        <authorList>
            <person name="Klenk H.-P."/>
        </authorList>
    </citation>
    <scope>NUCLEOTIDE SEQUENCE [LARGE SCALE GENOMIC DNA]</scope>
    <source>
        <strain evidence="6 7">DSM 45456</strain>
    </source>
</reference>
<proteinExistence type="predicted"/>
<dbReference type="Pfam" id="PF20703">
    <property type="entry name" value="nSTAND1"/>
    <property type="match status" value="1"/>
</dbReference>
<keyword evidence="4" id="KW-0812">Transmembrane</keyword>
<feature type="transmembrane region" description="Helical" evidence="4">
    <location>
        <begin position="560"/>
        <end position="580"/>
    </location>
</feature>
<dbReference type="PANTHER" id="PTHR44129">
    <property type="entry name" value="WD REPEAT-CONTAINING PROTEIN POP1"/>
    <property type="match status" value="1"/>
</dbReference>
<feature type="repeat" description="WD" evidence="3">
    <location>
        <begin position="1107"/>
        <end position="1137"/>
    </location>
</feature>
<name>A0A543JG28_9PSEU</name>
<sequence length="1301" mass="140127">MEPQNPALPFPEITTREAFGQALQALNTTGWTYRDLMDKCRASGAGLDHRTIGTWFTGSNLPSRKLWDDFRILLGHLGVYDEQAERWIATARKVSKARNSGDVVPYRGLDSYGTQDAPYFFGRDTLVRSVLSNLRELHETGGGALLVVGSSGAGKTSLLQAGVRPALAAGDIEGSAEWSVLSFAATPAPLTGLARTLADRSDQSPEDVAADLRANPNRAAYHLDRIHPLTPAPVPRGRGVLVIVDQVEQALIADREQPTRELTGFLTALEAITAGPGGAIVVLGLRADQYGAAQDNLRLQALTRGRQVSVTPMDDHELRAVIAEPAVRNGVVPEAGFVELVMREVTARTDRTGHHTVLLPQLSHALRTTWLAGGGSRMTVQDYRDAGGLDRAITDTAESVFTRLNEVQRSIARKLFCRLVLLHPAAADTRRQARLGELSDEGHDADLYEVLYRFASPGLLTVEAETVEITHESLIFTWKRLRRWLDTDRAGRLLAQRLAEDAAEWEDHGRDPDRLYQGTRLHSAREWVDEHPDESSRPVQAFLQAGVHRSRRRTRRLQQVIGLLTVLLLAVAGLAGVVVAQERAASRERDEAVSRMIASRTVNLRGVDVSLSRQLALAAYRISPTVEARSALIDATALRPAIRMRVDGDTKTMYAVAHHPTAPVVAVGLNDSLLLWSVEDPGHPSPLPPPPSATCARINALAFHPDGDLLVAGCRDQRLLIWDTTATPPVAVPAPDGLGGNVRSVAFNTDGTLLAAAISETTADQRSRGTIRLWRVTADTLTPLGEALTVDQAPAKSVAFHPDGHHLAVGTASGAVQIWDIRDPARPTDPVTATGPTKEIGQLAFSSDGHHLAASGADARVHLWDSTDPRNVVAAGDPIDGAESWTNAVAFSPDSTKFAVASSDASVGARVYDTTTRALLATMPHPSAVTSVKFTPDGRDILTGANDGVTRLWPVDAPALPPTSYLVSSTRFSPDSRILAVGSADLRLYDLADPQRPRLLGPAITNTDGFAGALAFSPDSRVLAESHGRSGTVQLHDLTDPAQPKTLGPPLVAHQGQVEHLSFNPAGTVMATGGRDGAVHLWNISRPEAPTRLSTPGTFGGYVHWTAFSHDGTMLVAGSSDRTLRIWDITHPDAPRQLGTPPPANHYVYSTVFSPDGTILAVSLGDSTVHLYDMTDPTHPARIGTPLTGPIDYAYSVAFTDDGTTLAGAYNDGTIWIWDIRDRTTPLHLATLTLPAKQVFTIQFRPGHTTLAAGGGDKIPRVWTTDIDQAAAQVCRSTGTPITPEEWARYVPDHDYQPPCD</sequence>
<dbReference type="PROSITE" id="PS00678">
    <property type="entry name" value="WD_REPEATS_1"/>
    <property type="match status" value="3"/>
</dbReference>
<dbReference type="PROSITE" id="PS50294">
    <property type="entry name" value="WD_REPEATS_REGION"/>
    <property type="match status" value="6"/>
</dbReference>
<feature type="repeat" description="WD" evidence="3">
    <location>
        <begin position="788"/>
        <end position="829"/>
    </location>
</feature>
<dbReference type="InterPro" id="IPR019775">
    <property type="entry name" value="WD40_repeat_CS"/>
</dbReference>
<dbReference type="InterPro" id="IPR020472">
    <property type="entry name" value="WD40_PAC1"/>
</dbReference>
<feature type="domain" description="Novel STAND NTPase 1" evidence="5">
    <location>
        <begin position="105"/>
        <end position="513"/>
    </location>
</feature>
<protein>
    <submittedName>
        <fullName evidence="6">WD40 repeat protein</fullName>
    </submittedName>
</protein>
<dbReference type="SUPFAM" id="SSF50978">
    <property type="entry name" value="WD40 repeat-like"/>
    <property type="match status" value="1"/>
</dbReference>
<dbReference type="InterPro" id="IPR027417">
    <property type="entry name" value="P-loop_NTPase"/>
</dbReference>
<evidence type="ECO:0000256" key="3">
    <source>
        <dbReference type="PROSITE-ProRule" id="PRU00221"/>
    </source>
</evidence>
<comment type="caution">
    <text evidence="6">The sequence shown here is derived from an EMBL/GenBank/DDBJ whole genome shotgun (WGS) entry which is preliminary data.</text>
</comment>
<dbReference type="EMBL" id="VFPP01000001">
    <property type="protein sequence ID" value="TQM81766.1"/>
    <property type="molecule type" value="Genomic_DNA"/>
</dbReference>
<dbReference type="InterPro" id="IPR036322">
    <property type="entry name" value="WD40_repeat_dom_sf"/>
</dbReference>
<dbReference type="CDD" id="cd00200">
    <property type="entry name" value="WD40"/>
    <property type="match status" value="2"/>
</dbReference>
<dbReference type="SUPFAM" id="SSF50998">
    <property type="entry name" value="Quinoprotein alcohol dehydrogenase-like"/>
    <property type="match status" value="1"/>
</dbReference>
<dbReference type="PRINTS" id="PR00320">
    <property type="entry name" value="GPROTEINBRPT"/>
</dbReference>